<reference evidence="3 4" key="1">
    <citation type="submission" date="2015-05" db="EMBL/GenBank/DDBJ databases">
        <authorList>
            <person name="Tang B."/>
            <person name="Yu Y."/>
        </authorList>
    </citation>
    <scope>NUCLEOTIDE SEQUENCE [LARGE SCALE GENOMIC DNA]</scope>
    <source>
        <strain evidence="3 4">DSM 7029</strain>
    </source>
</reference>
<feature type="transmembrane region" description="Helical" evidence="2">
    <location>
        <begin position="149"/>
        <end position="167"/>
    </location>
</feature>
<dbReference type="InterPro" id="IPR008928">
    <property type="entry name" value="6-hairpin_glycosidase_sf"/>
</dbReference>
<keyword evidence="4" id="KW-1185">Reference proteome</keyword>
<dbReference type="Gene3D" id="1.50.10.10">
    <property type="match status" value="1"/>
</dbReference>
<dbReference type="AlphaFoldDB" id="A0A0G3BF45"/>
<feature type="region of interest" description="Disordered" evidence="1">
    <location>
        <begin position="1093"/>
        <end position="1115"/>
    </location>
</feature>
<keyword evidence="2" id="KW-1133">Transmembrane helix</keyword>
<feature type="transmembrane region" description="Helical" evidence="2">
    <location>
        <begin position="179"/>
        <end position="199"/>
    </location>
</feature>
<evidence type="ECO:0000256" key="1">
    <source>
        <dbReference type="SAM" id="MobiDB-lite"/>
    </source>
</evidence>
<dbReference type="STRING" id="413882.AAW51_1231"/>
<evidence type="ECO:0000256" key="2">
    <source>
        <dbReference type="SAM" id="Phobius"/>
    </source>
</evidence>
<accession>A0A0G3BF45</accession>
<feature type="transmembrane region" description="Helical" evidence="2">
    <location>
        <begin position="295"/>
        <end position="315"/>
    </location>
</feature>
<dbReference type="GO" id="GO:0005975">
    <property type="term" value="P:carbohydrate metabolic process"/>
    <property type="evidence" value="ECO:0007669"/>
    <property type="project" value="InterPro"/>
</dbReference>
<keyword evidence="2" id="KW-0472">Membrane</keyword>
<dbReference type="Proteomes" id="UP000035352">
    <property type="component" value="Chromosome"/>
</dbReference>
<sequence length="1115" mass="120677">MSTDQWCCLGLTVLAFVTAFALGVTAPDRLYAPETLLFWTDAGNGWFQSDVVRVLGDMSEWDGDHKRARVHPIFSLVTIPVVAAIQALLSVDARTATALYGGATAAATVCLLFLTLRRLGRTTLESALLCLLLGVSAGWLFFYTIPESFQLGALTIAIVLFVGSAPVASARREGLRVSLASAASLSITVTNWMFGWLLAITRLRPLAALIATVAAFALVVGLALVQQRLMPTTALFTEGTNEQSYILKEDAGGPLLISKVFWFDSMLAPQPDRVGPNPYWKGLSMQRADLGSGSLVGWPALVLWIGVLALGFLGLRHARAPKGFRLLLLGGLAGQWALHLVYGEETFLYALHLAPLLVVLASFAFESRLRPLVLIALFAMVGLFAFNNVTVLVDSKAYAARLGSTRTALLEEMQRRPLGPWPRGDGHVLVGTPGSALGAKGYFEPGGSFSPWVGSFGISLWVTDNTGKTRHTSDSFPKEQTTQRVTLEQGRWPGVAFETPAYTGRWQQDVGGGAWRLRLDASASLPGEQRIELLLRGVGPAAGPVERLEWSPETHELQVNGRWRVRLPEQAQVQLGDEQRDAFAAPQRVNSISSATGWAYARVVLPRAAVVVSIEPLQAVNEAGPAVQVPQIEGTDAVFVDSLRAQLFHLGMAIDRGTLPPGDPLNYGQPWTRETAYAVAALARAGNLVLARDLAMDLARRDFFGGFGSEASAPGLALWALEEYASRAGDPAFDRAVWPHVSRKAQWLLDCLGAKGALLAEPQGPFLARFAITQETKLACLPGSDGLMAGRTDWHVPRMYLSAFAYRGLMDAAQFATRLGHSAQAAQWRGAAEGLRQAWNRRMAEQGAGGQPTRDDLVRWMRAGAEAQGFFGARNVAKLWAGTRKEGGDLANPRTYVTGTWPTGIAREARQAYAQRLHQQDVPGPVAGAPMPKKSYFDIAIAHQSLYLGQPDRTWTTLQRYWQHQVSPGAYTWWEGDGEENSSHGWEAVRGWVEPRHVTPHYGTAAEVLALQLDMLTLLDPGADEATLVIGAGVRREWLQRPIAVRGIQVRGATVDWRWDGQRVEVSSVGRRHPVRLAPVFPPGTPVVIQHAESTGAAAAPAEPAASAAPAAATP</sequence>
<feature type="transmembrane region" description="Helical" evidence="2">
    <location>
        <begin position="372"/>
        <end position="393"/>
    </location>
</feature>
<gene>
    <name evidence="3" type="ORF">AAW51_1231</name>
</gene>
<feature type="transmembrane region" description="Helical" evidence="2">
    <location>
        <begin position="347"/>
        <end position="365"/>
    </location>
</feature>
<evidence type="ECO:0000313" key="3">
    <source>
        <dbReference type="EMBL" id="AKJ27922.1"/>
    </source>
</evidence>
<proteinExistence type="predicted"/>
<name>A0A0G3BF45_9BURK</name>
<dbReference type="InterPro" id="IPR012341">
    <property type="entry name" value="6hp_glycosidase-like_sf"/>
</dbReference>
<organism evidence="3 4">
    <name type="scientific">Caldimonas brevitalea</name>
    <dbReference type="NCBI Taxonomy" id="413882"/>
    <lineage>
        <taxon>Bacteria</taxon>
        <taxon>Pseudomonadati</taxon>
        <taxon>Pseudomonadota</taxon>
        <taxon>Betaproteobacteria</taxon>
        <taxon>Burkholderiales</taxon>
        <taxon>Sphaerotilaceae</taxon>
        <taxon>Caldimonas</taxon>
    </lineage>
</organism>
<evidence type="ECO:0000313" key="4">
    <source>
        <dbReference type="Proteomes" id="UP000035352"/>
    </source>
</evidence>
<protein>
    <submittedName>
        <fullName evidence="3">Uncharacterized protein</fullName>
    </submittedName>
</protein>
<dbReference type="EMBL" id="CP011371">
    <property type="protein sequence ID" value="AKJ27922.1"/>
    <property type="molecule type" value="Genomic_DNA"/>
</dbReference>
<dbReference type="KEGG" id="pbh:AAW51_1231"/>
<dbReference type="SUPFAM" id="SSF48208">
    <property type="entry name" value="Six-hairpin glycosidases"/>
    <property type="match status" value="1"/>
</dbReference>
<feature type="transmembrane region" description="Helical" evidence="2">
    <location>
        <begin position="122"/>
        <end position="142"/>
    </location>
</feature>
<keyword evidence="2" id="KW-0812">Transmembrane</keyword>
<feature type="transmembrane region" description="Helical" evidence="2">
    <location>
        <begin position="206"/>
        <end position="225"/>
    </location>
</feature>
<feature type="transmembrane region" description="Helical" evidence="2">
    <location>
        <begin position="98"/>
        <end position="116"/>
    </location>
</feature>